<accession>A0A031K1C2</accession>
<dbReference type="Gene3D" id="3.50.50.60">
    <property type="entry name" value="FAD/NAD(P)-binding domain"/>
    <property type="match status" value="1"/>
</dbReference>
<evidence type="ECO:0000259" key="1">
    <source>
        <dbReference type="Pfam" id="PF01494"/>
    </source>
</evidence>
<dbReference type="KEGG" id="nre:BES08_19070"/>
<dbReference type="InterPro" id="IPR050407">
    <property type="entry name" value="Geranylgeranyl_reductase"/>
</dbReference>
<feature type="domain" description="FAD-binding" evidence="1">
    <location>
        <begin position="2"/>
        <end position="123"/>
    </location>
</feature>
<organism evidence="3 4">
    <name type="scientific">Novosphingobium resinovorum</name>
    <dbReference type="NCBI Taxonomy" id="158500"/>
    <lineage>
        <taxon>Bacteria</taxon>
        <taxon>Pseudomonadati</taxon>
        <taxon>Pseudomonadota</taxon>
        <taxon>Alphaproteobacteria</taxon>
        <taxon>Sphingomonadales</taxon>
        <taxon>Sphingomonadaceae</taxon>
        <taxon>Novosphingobium</taxon>
    </lineage>
</organism>
<keyword evidence="2" id="KW-0614">Plasmid</keyword>
<dbReference type="SUPFAM" id="SSF51905">
    <property type="entry name" value="FAD/NAD(P)-binding domain"/>
    <property type="match status" value="1"/>
</dbReference>
<evidence type="ECO:0000313" key="5">
    <source>
        <dbReference type="Proteomes" id="UP000094626"/>
    </source>
</evidence>
<name>A0A031K1C2_9SPHN</name>
<dbReference type="Proteomes" id="UP000094626">
    <property type="component" value="Plasmid pSA1"/>
</dbReference>
<proteinExistence type="predicted"/>
<dbReference type="Proteomes" id="UP000024329">
    <property type="component" value="Unassembled WGS sequence"/>
</dbReference>
<reference evidence="2" key="2">
    <citation type="submission" date="2016-08" db="EMBL/GenBank/DDBJ databases">
        <authorList>
            <person name="Seilhamer J.J."/>
        </authorList>
    </citation>
    <scope>NUCLEOTIDE SEQUENCE [LARGE SCALE GENOMIC DNA]</scope>
    <source>
        <strain evidence="2">SA1</strain>
        <plasmid evidence="2">pSA1</plasmid>
    </source>
</reference>
<dbReference type="OrthoDB" id="5652862at2"/>
<evidence type="ECO:0000313" key="3">
    <source>
        <dbReference type="EMBL" id="EZP82808.1"/>
    </source>
</evidence>
<dbReference type="AlphaFoldDB" id="A0A031K1C2"/>
<dbReference type="InterPro" id="IPR002938">
    <property type="entry name" value="FAD-bd"/>
</dbReference>
<protein>
    <submittedName>
        <fullName evidence="2">Electron transfer flavoprotein</fullName>
    </submittedName>
    <submittedName>
        <fullName evidence="3">Flavin-dependent dehydrogenase</fullName>
    </submittedName>
</protein>
<dbReference type="GO" id="GO:0071949">
    <property type="term" value="F:FAD binding"/>
    <property type="evidence" value="ECO:0007669"/>
    <property type="project" value="InterPro"/>
</dbReference>
<sequence length="364" mass="38596">MTDALILGGGLAGSAAACLIARGGGDVLLLERETGAHHKVCGEFLSVEAVAHLRQLGVEPLDLGAVPIQRMRLVWGDRAVETALPFAALGLSRHALDEALIGRAAASGARIERGVRVTGLDGHTARTSVGEHHGRHVLVATGKLPIRGERPAARIANGHVGFKMHYRLSPAAMQHLAGAIVLVLLEGGYAGLQLIEDGRANLCLVLRADAFAQLGGDWQGVRAWLEGTGFLQRVLADAQPLFERPLAIANLSYGPPPRGHATGTAMLLGDRWAMTPSLTGDGMAIALRSGFLAARCVLAGRDAGTYHRLLAGQTGRQIIRATVLQNGLESPAFRRAAYWLARMHAPVLAYAARATRLPDWRENA</sequence>
<dbReference type="EMBL" id="CP017076">
    <property type="protein sequence ID" value="AOR79002.1"/>
    <property type="molecule type" value="Genomic_DNA"/>
</dbReference>
<reference evidence="3 4" key="1">
    <citation type="submission" date="2014-03" db="EMBL/GenBank/DDBJ databases">
        <title>Whole genome sequence of Novosphingobium resinovorum KF1.</title>
        <authorList>
            <person name="Gan H.M."/>
            <person name="Gan H.Y."/>
            <person name="Chew T.H."/>
            <person name="Savka M.A."/>
        </authorList>
    </citation>
    <scope>NUCLEOTIDE SEQUENCE [LARGE SCALE GENOMIC DNA]</scope>
    <source>
        <strain evidence="3 4">KF1</strain>
    </source>
</reference>
<dbReference type="PATRIC" id="fig|158500.4.peg.1775"/>
<dbReference type="PANTHER" id="PTHR42685:SF22">
    <property type="entry name" value="CONDITIONED MEDIUM FACTOR RECEPTOR 1"/>
    <property type="match status" value="1"/>
</dbReference>
<dbReference type="RefSeq" id="WP_036525091.1">
    <property type="nucleotide sequence ID" value="NZ_CP017076.1"/>
</dbReference>
<dbReference type="PRINTS" id="PR00411">
    <property type="entry name" value="PNDRDTASEI"/>
</dbReference>
<dbReference type="InterPro" id="IPR036188">
    <property type="entry name" value="FAD/NAD-bd_sf"/>
</dbReference>
<dbReference type="eggNOG" id="COG0644">
    <property type="taxonomic scope" value="Bacteria"/>
</dbReference>
<dbReference type="Pfam" id="PF01494">
    <property type="entry name" value="FAD_binding_3"/>
    <property type="match status" value="1"/>
</dbReference>
<dbReference type="PANTHER" id="PTHR42685">
    <property type="entry name" value="GERANYLGERANYL DIPHOSPHATE REDUCTASE"/>
    <property type="match status" value="1"/>
</dbReference>
<gene>
    <name evidence="2" type="ORF">BES08_19070</name>
    <name evidence="3" type="ORF">BV97_01732</name>
</gene>
<keyword evidence="5" id="KW-1185">Reference proteome</keyword>
<geneLocation type="plasmid" evidence="2 5">
    <name>pSA1</name>
</geneLocation>
<reference evidence="5" key="3">
    <citation type="journal article" date="2017" name="J. Biotechnol.">
        <title>Complete genome sequence of Novosphingobium resinovorum SA1, a versatile xenobiotic-degrading bacterium capable of utilizing sulfanilic acid.</title>
        <authorList>
            <person name="Hegedus B."/>
            <person name="Kos P.B."/>
            <person name="Balint B."/>
            <person name="Maroti G."/>
            <person name="Gan H.M."/>
            <person name="Perei K."/>
            <person name="Rakhely G."/>
        </authorList>
    </citation>
    <scope>NUCLEOTIDE SEQUENCE [LARGE SCALE GENOMIC DNA]</scope>
    <source>
        <strain evidence="5">SA1</strain>
    </source>
</reference>
<evidence type="ECO:0000313" key="2">
    <source>
        <dbReference type="EMBL" id="AOR79002.1"/>
    </source>
</evidence>
<dbReference type="EMBL" id="JFYZ01000005">
    <property type="protein sequence ID" value="EZP82808.1"/>
    <property type="molecule type" value="Genomic_DNA"/>
</dbReference>
<evidence type="ECO:0000313" key="4">
    <source>
        <dbReference type="Proteomes" id="UP000024329"/>
    </source>
</evidence>